<comment type="catalytic activity">
    <reaction evidence="19">
        <text>chloride(out) + Na(+)(out) = chloride(in) + Na(+)(in)</text>
        <dbReference type="Rhea" id="RHEA:73887"/>
        <dbReference type="ChEBI" id="CHEBI:17996"/>
        <dbReference type="ChEBI" id="CHEBI:29101"/>
    </reaction>
</comment>
<keyword evidence="18" id="KW-0868">Chloride</keyword>
<evidence type="ECO:0000313" key="30">
    <source>
        <dbReference type="Ensembl" id="ENSSCAP00000006745.1"/>
    </source>
</evidence>
<dbReference type="InterPro" id="IPR013612">
    <property type="entry name" value="AA_permease_N"/>
</dbReference>
<comment type="subunit">
    <text evidence="21">Homodimer; adopts a domain-swap conformation at the scissor helices connecting the transmembrane domain and C-terminal domain. Interacts with KLHL3. Interacts with IL18R1; this interaction is increased by IL18 treatment.</text>
</comment>
<dbReference type="GO" id="GO:0055064">
    <property type="term" value="P:chloride ion homeostasis"/>
    <property type="evidence" value="ECO:0007669"/>
    <property type="project" value="TreeGrafter"/>
</dbReference>
<dbReference type="InterPro" id="IPR002948">
    <property type="entry name" value="SLC12A3"/>
</dbReference>
<evidence type="ECO:0000256" key="2">
    <source>
        <dbReference type="ARBA" id="ARBA00010593"/>
    </source>
</evidence>
<dbReference type="Gene3D" id="1.20.1740.10">
    <property type="entry name" value="Amino acid/polyamine transporter I"/>
    <property type="match status" value="1"/>
</dbReference>
<keyword evidence="16" id="KW-0325">Glycoprotein</keyword>
<feature type="domain" description="SLC12A transporter C-terminal" evidence="28">
    <location>
        <begin position="602"/>
        <end position="737"/>
    </location>
</feature>
<comment type="similarity">
    <text evidence="2">Belongs to the SLC12A transporter family.</text>
</comment>
<evidence type="ECO:0000256" key="3">
    <source>
        <dbReference type="ARBA" id="ARBA00022448"/>
    </source>
</evidence>
<dbReference type="InterPro" id="IPR018491">
    <property type="entry name" value="SLC12_C"/>
</dbReference>
<evidence type="ECO:0000259" key="29">
    <source>
        <dbReference type="Pfam" id="PF08403"/>
    </source>
</evidence>
<keyword evidence="13" id="KW-0406">Ion transport</keyword>
<evidence type="ECO:0000256" key="22">
    <source>
        <dbReference type="ARBA" id="ARBA00073714"/>
    </source>
</evidence>
<comment type="subcellular location">
    <subcellularLocation>
        <location evidence="1">Apical cell membrane</location>
        <topology evidence="1">Multi-pass membrane protein</topology>
    </subcellularLocation>
</comment>
<evidence type="ECO:0000256" key="13">
    <source>
        <dbReference type="ARBA" id="ARBA00023065"/>
    </source>
</evidence>
<proteinExistence type="inferred from homology"/>
<keyword evidence="6 26" id="KW-0812">Transmembrane</keyword>
<evidence type="ECO:0000256" key="14">
    <source>
        <dbReference type="ARBA" id="ARBA00023136"/>
    </source>
</evidence>
<feature type="transmembrane region" description="Helical" evidence="26">
    <location>
        <begin position="329"/>
        <end position="347"/>
    </location>
</feature>
<dbReference type="Pfam" id="PF08403">
    <property type="entry name" value="AA_permease_N"/>
    <property type="match status" value="1"/>
</dbReference>
<dbReference type="Ensembl" id="ENSSCAT00000007690.1">
    <property type="protein sequence ID" value="ENSSCAP00000006745.1"/>
    <property type="gene ID" value="ENSSCAG00000005221.1"/>
</dbReference>
<evidence type="ECO:0000256" key="24">
    <source>
        <dbReference type="ARBA" id="ARBA00077939"/>
    </source>
</evidence>
<feature type="transmembrane region" description="Helical" evidence="26">
    <location>
        <begin position="249"/>
        <end position="268"/>
    </location>
</feature>
<keyword evidence="14 26" id="KW-0472">Membrane</keyword>
<evidence type="ECO:0000256" key="23">
    <source>
        <dbReference type="ARBA" id="ARBA00076232"/>
    </source>
</evidence>
<evidence type="ECO:0000313" key="31">
    <source>
        <dbReference type="Proteomes" id="UP000694409"/>
    </source>
</evidence>
<dbReference type="GO" id="GO:0005524">
    <property type="term" value="F:ATP binding"/>
    <property type="evidence" value="ECO:0007669"/>
    <property type="project" value="UniProtKB-KW"/>
</dbReference>
<feature type="transmembrane region" description="Helical" evidence="26">
    <location>
        <begin position="132"/>
        <end position="150"/>
    </location>
</feature>
<evidence type="ECO:0000256" key="26">
    <source>
        <dbReference type="SAM" id="Phobius"/>
    </source>
</evidence>
<dbReference type="FunFam" id="1.20.1740.10:FF:000018">
    <property type="entry name" value="solute carrier family 12 member 3 isoform X2"/>
    <property type="match status" value="1"/>
</dbReference>
<protein>
    <recommendedName>
        <fullName evidence="22">Solute carrier family 12 member 3</fullName>
    </recommendedName>
    <alternativeName>
        <fullName evidence="23">Na-Cl symporter</fullName>
    </alternativeName>
    <alternativeName>
        <fullName evidence="24">Thiazide-sensitive sodium-chloride cotransporter</fullName>
    </alternativeName>
</protein>
<dbReference type="AlphaFoldDB" id="A0A8C9MQD1"/>
<evidence type="ECO:0000256" key="21">
    <source>
        <dbReference type="ARBA" id="ARBA00063035"/>
    </source>
</evidence>
<gene>
    <name evidence="30" type="primary">SLC12A3</name>
</gene>
<feature type="domain" description="Amino acid permease N-terminal" evidence="29">
    <location>
        <begin position="52"/>
        <end position="106"/>
    </location>
</feature>
<dbReference type="PANTHER" id="PTHR11827">
    <property type="entry name" value="SOLUTE CARRIER FAMILY 12, CATION COTRANSPORTERS"/>
    <property type="match status" value="1"/>
</dbReference>
<evidence type="ECO:0000256" key="16">
    <source>
        <dbReference type="ARBA" id="ARBA00023180"/>
    </source>
</evidence>
<feature type="transmembrane region" description="Helical" evidence="26">
    <location>
        <begin position="367"/>
        <end position="387"/>
    </location>
</feature>
<organism evidence="30 31">
    <name type="scientific">Serinus canaria</name>
    <name type="common">Island canary</name>
    <name type="synonym">Fringilla canaria</name>
    <dbReference type="NCBI Taxonomy" id="9135"/>
    <lineage>
        <taxon>Eukaryota</taxon>
        <taxon>Metazoa</taxon>
        <taxon>Chordata</taxon>
        <taxon>Craniata</taxon>
        <taxon>Vertebrata</taxon>
        <taxon>Euteleostomi</taxon>
        <taxon>Archelosauria</taxon>
        <taxon>Archosauria</taxon>
        <taxon>Dinosauria</taxon>
        <taxon>Saurischia</taxon>
        <taxon>Theropoda</taxon>
        <taxon>Coelurosauria</taxon>
        <taxon>Aves</taxon>
        <taxon>Neognathae</taxon>
        <taxon>Neoaves</taxon>
        <taxon>Telluraves</taxon>
        <taxon>Australaves</taxon>
        <taxon>Passeriformes</taxon>
        <taxon>Passeroidea</taxon>
        <taxon>Fringillidae</taxon>
        <taxon>Carduelinae</taxon>
        <taxon>Serinus</taxon>
    </lineage>
</organism>
<dbReference type="Proteomes" id="UP000694409">
    <property type="component" value="Unassembled WGS sequence"/>
</dbReference>
<keyword evidence="31" id="KW-1185">Reference proteome</keyword>
<evidence type="ECO:0000256" key="12">
    <source>
        <dbReference type="ARBA" id="ARBA00023053"/>
    </source>
</evidence>
<keyword evidence="17" id="KW-0739">Sodium transport</keyword>
<dbReference type="GO" id="GO:0016324">
    <property type="term" value="C:apical plasma membrane"/>
    <property type="evidence" value="ECO:0007669"/>
    <property type="project" value="UniProtKB-SubCell"/>
</dbReference>
<dbReference type="Pfam" id="PF03522">
    <property type="entry name" value="SLC12"/>
    <property type="match status" value="2"/>
</dbReference>
<evidence type="ECO:0000256" key="25">
    <source>
        <dbReference type="SAM" id="MobiDB-lite"/>
    </source>
</evidence>
<dbReference type="GO" id="GO:0055078">
    <property type="term" value="P:sodium ion homeostasis"/>
    <property type="evidence" value="ECO:0007669"/>
    <property type="project" value="TreeGrafter"/>
</dbReference>
<comment type="function">
    <text evidence="20">Electroneutral sodium and chloride ion cotransporter, which acts as a key mediator of sodium and chloride reabsorption in kidney distal convoluted tubules. Also acts as a receptor for the pro-inflammatory cytokine IL18, thereby contributing to IL18-induced cytokine production, including IFNG, IL6, IL18 and CCL2. May act either independently of IL18R1, or in a complex with IL18R1.</text>
</comment>
<keyword evidence="15" id="KW-1015">Disulfide bond</keyword>
<evidence type="ECO:0000256" key="10">
    <source>
        <dbReference type="ARBA" id="ARBA00022847"/>
    </source>
</evidence>
<evidence type="ECO:0000259" key="27">
    <source>
        <dbReference type="Pfam" id="PF00324"/>
    </source>
</evidence>
<keyword evidence="7" id="KW-0547">Nucleotide-binding</keyword>
<evidence type="ECO:0000259" key="28">
    <source>
        <dbReference type="Pfam" id="PF03522"/>
    </source>
</evidence>
<feature type="transmembrane region" description="Helical" evidence="26">
    <location>
        <begin position="500"/>
        <end position="526"/>
    </location>
</feature>
<reference evidence="30" key="2">
    <citation type="submission" date="2025-09" db="UniProtKB">
        <authorList>
            <consortium name="Ensembl"/>
        </authorList>
    </citation>
    <scope>IDENTIFICATION</scope>
</reference>
<evidence type="ECO:0000256" key="18">
    <source>
        <dbReference type="ARBA" id="ARBA00023214"/>
    </source>
</evidence>
<feature type="region of interest" description="Disordered" evidence="25">
    <location>
        <begin position="27"/>
        <end position="46"/>
    </location>
</feature>
<keyword evidence="11 26" id="KW-1133">Transmembrane helix</keyword>
<accession>A0A8C9MQD1</accession>
<keyword evidence="10" id="KW-0769">Symport</keyword>
<dbReference type="GO" id="GO:0008511">
    <property type="term" value="F:sodium:potassium:chloride symporter activity"/>
    <property type="evidence" value="ECO:0007669"/>
    <property type="project" value="TreeGrafter"/>
</dbReference>
<reference evidence="30" key="1">
    <citation type="submission" date="2025-08" db="UniProtKB">
        <authorList>
            <consortium name="Ensembl"/>
        </authorList>
    </citation>
    <scope>IDENTIFICATION</scope>
</reference>
<evidence type="ECO:0000256" key="4">
    <source>
        <dbReference type="ARBA" id="ARBA00022475"/>
    </source>
</evidence>
<dbReference type="PRINTS" id="PR01230">
    <property type="entry name" value="NACLTRNSPORT"/>
</dbReference>
<evidence type="ECO:0000256" key="8">
    <source>
        <dbReference type="ARBA" id="ARBA00022840"/>
    </source>
</evidence>
<evidence type="ECO:0000256" key="7">
    <source>
        <dbReference type="ARBA" id="ARBA00022741"/>
    </source>
</evidence>
<evidence type="ECO:0000256" key="1">
    <source>
        <dbReference type="ARBA" id="ARBA00004424"/>
    </source>
</evidence>
<evidence type="ECO:0000256" key="15">
    <source>
        <dbReference type="ARBA" id="ARBA00023157"/>
    </source>
</evidence>
<dbReference type="GO" id="GO:0006884">
    <property type="term" value="P:cell volume homeostasis"/>
    <property type="evidence" value="ECO:0007669"/>
    <property type="project" value="TreeGrafter"/>
</dbReference>
<evidence type="ECO:0000256" key="20">
    <source>
        <dbReference type="ARBA" id="ARBA00056815"/>
    </source>
</evidence>
<keyword evidence="3" id="KW-0813">Transport</keyword>
<feature type="transmembrane region" description="Helical" evidence="26">
    <location>
        <begin position="162"/>
        <end position="184"/>
    </location>
</feature>
<name>A0A8C9MQD1_SERCA</name>
<dbReference type="Pfam" id="PF00324">
    <property type="entry name" value="AA_permease"/>
    <property type="match status" value="1"/>
</dbReference>
<evidence type="ECO:0000256" key="9">
    <source>
        <dbReference type="ARBA" id="ARBA00022843"/>
    </source>
</evidence>
<dbReference type="GO" id="GO:1990573">
    <property type="term" value="P:potassium ion import across plasma membrane"/>
    <property type="evidence" value="ECO:0007669"/>
    <property type="project" value="TreeGrafter"/>
</dbReference>
<sequence length="970" mass="105884">MAELPIPDLPPARCSGRFTISTLLGMEEGGRGPYTPTEGSSCDSIQPTHLSSSTLCTRTFGYNTVDVVPAYEHYANSKGVGDLRKGRPSLADLHSILKVTGGLAVPIASLASPGHAFTVGWTVALSPSSPRHLGLVGLLGMAGGLAYTEVMQCPFPTALTWLIILMSVTVTTITGLSISAISTNGKVKSGGTYFLISRSLGPELGGSIGLIFAFANAVAVAMHTVGFAETVRDLLQEHNSLIVDPTNDIRIIGVITVTVLLGISLAGMEWEAKAQILFFLVILVSFINYLVGTVIPATAEKQAKGFFSYRADIFAQNFVPNWRGPEGSFFGLFSIFFPSATGILAGANISGDLKDPAVAIPKGTLMAIFWTTMSYLVLSATIGACVVRDASGSLNDSVAVGSPGCEGLACSFGWNFTACTQQQSCRYGLSNYYQSMSMVSGFGPLITAGIFGATLSSALACLVSAPKVFQCLCKDQLYPLIGFFGKGYGKNSEPIRGYMLTYVIAIGFILIAELNAIAPIISNFFLCSYALINFSCFHASITNSPGGPHCLWHHVNWGSSMQASSYNMALNYSVGLSEVDEHIKNYRQGPQCLVLTGPPNFRPALVDFVGTFTKNLSLMLCGNVLIGPRKQKMPESRLMADGHTKWLMKRKIKAFYTDVVAEDLRSGVQMLIQAAGLGKMRPNILVLGYKRNWRTASPQSLEDYVGILHDAFDFKYGVCLMRMKEGLNVSRVLQAHGKWLWSAGDAQRQDPLAPAVDPTALACEQQASTIFQSKQGKKTIDIYWLFDDGGLTLLIPYLLGRKKRWAKCKIRVFVGGQINRMDEERKAIVSLLSKFRLGFHEVHILPDINQKPRPEHIKRFDELIAPFRLNDGFKDEATVNEMRQGCPWKISDEEVDKNRAKSLRQVRLNEILLDYSRDAALIAITPPIGRKGRCPSSLYMAWLETLSQDLRPPIILTRGNQENVLTFYCQ</sequence>
<keyword evidence="12" id="KW-0915">Sodium</keyword>
<evidence type="ECO:0000256" key="19">
    <source>
        <dbReference type="ARBA" id="ARBA00050884"/>
    </source>
</evidence>
<dbReference type="PANTHER" id="PTHR11827:SF9">
    <property type="entry name" value="SOLUTE CARRIER FAMILY 12 MEMBER 3"/>
    <property type="match status" value="1"/>
</dbReference>
<evidence type="ECO:0000256" key="17">
    <source>
        <dbReference type="ARBA" id="ARBA00023201"/>
    </source>
</evidence>
<keyword evidence="5" id="KW-0597">Phosphoprotein</keyword>
<evidence type="ECO:0000256" key="5">
    <source>
        <dbReference type="ARBA" id="ARBA00022553"/>
    </source>
</evidence>
<dbReference type="InterPro" id="IPR004841">
    <property type="entry name" value="AA-permease/SLC12A_dom"/>
</dbReference>
<evidence type="ECO:0000256" key="11">
    <source>
        <dbReference type="ARBA" id="ARBA00022989"/>
    </source>
</evidence>
<feature type="compositionally biased region" description="Polar residues" evidence="25">
    <location>
        <begin position="37"/>
        <end position="46"/>
    </location>
</feature>
<keyword evidence="8" id="KW-0067">ATP-binding</keyword>
<feature type="domain" description="Amino acid permease/ SLC12A" evidence="27">
    <location>
        <begin position="158"/>
        <end position="545"/>
    </location>
</feature>
<dbReference type="GO" id="GO:0055075">
    <property type="term" value="P:potassium ion homeostasis"/>
    <property type="evidence" value="ECO:0007669"/>
    <property type="project" value="TreeGrafter"/>
</dbReference>
<feature type="transmembrane region" description="Helical" evidence="26">
    <location>
        <begin position="204"/>
        <end position="228"/>
    </location>
</feature>
<evidence type="ECO:0000256" key="6">
    <source>
        <dbReference type="ARBA" id="ARBA00022692"/>
    </source>
</evidence>
<dbReference type="GeneTree" id="ENSGT00940000155044"/>
<keyword evidence="9" id="KW-0832">Ubl conjugation</keyword>
<keyword evidence="4" id="KW-1003">Cell membrane</keyword>
<feature type="transmembrane region" description="Helical" evidence="26">
    <location>
        <begin position="274"/>
        <end position="295"/>
    </location>
</feature>
<feature type="domain" description="SLC12A transporter C-terminal" evidence="28">
    <location>
        <begin position="765"/>
        <end position="969"/>
    </location>
</feature>
<dbReference type="InterPro" id="IPR004842">
    <property type="entry name" value="SLC12A_fam"/>
</dbReference>